<feature type="binding site" evidence="9">
    <location>
        <position position="151"/>
    </location>
    <ligand>
        <name>a divalent metal cation</name>
        <dbReference type="ChEBI" id="CHEBI:60240"/>
    </ligand>
</feature>
<evidence type="ECO:0000256" key="9">
    <source>
        <dbReference type="PROSITE-ProRule" id="PRU01319"/>
    </source>
</evidence>
<dbReference type="GO" id="GO:0003723">
    <property type="term" value="F:RNA binding"/>
    <property type="evidence" value="ECO:0007669"/>
    <property type="project" value="UniProtKB-UniRule"/>
</dbReference>
<evidence type="ECO:0000256" key="1">
    <source>
        <dbReference type="ARBA" id="ARBA00000077"/>
    </source>
</evidence>
<feature type="binding site" evidence="9">
    <location>
        <position position="40"/>
    </location>
    <ligand>
        <name>a divalent metal cation</name>
        <dbReference type="ChEBI" id="CHEBI:60240"/>
    </ligand>
</feature>
<accession>A0A8J9VCH2</accession>
<dbReference type="PANTHER" id="PTHR10954:SF7">
    <property type="entry name" value="RIBONUCLEASE H2 SUBUNIT A"/>
    <property type="match status" value="1"/>
</dbReference>
<comment type="cofactor">
    <cofactor evidence="9">
        <name>Mn(2+)</name>
        <dbReference type="ChEBI" id="CHEBI:29035"/>
    </cofactor>
    <cofactor evidence="9">
        <name>Mg(2+)</name>
        <dbReference type="ChEBI" id="CHEBI:18420"/>
    </cofactor>
    <text evidence="9">Manganese or magnesium. Binds 1 divalent metal ion per monomer in the absence of substrate. May bind a second metal ion after substrate binding.</text>
</comment>
<organism evidence="12 13">
    <name type="scientific">Brenthis ino</name>
    <name type="common">lesser marbled fritillary</name>
    <dbReference type="NCBI Taxonomy" id="405034"/>
    <lineage>
        <taxon>Eukaryota</taxon>
        <taxon>Metazoa</taxon>
        <taxon>Ecdysozoa</taxon>
        <taxon>Arthropoda</taxon>
        <taxon>Hexapoda</taxon>
        <taxon>Insecta</taxon>
        <taxon>Pterygota</taxon>
        <taxon>Neoptera</taxon>
        <taxon>Endopterygota</taxon>
        <taxon>Lepidoptera</taxon>
        <taxon>Glossata</taxon>
        <taxon>Ditrysia</taxon>
        <taxon>Papilionoidea</taxon>
        <taxon>Nymphalidae</taxon>
        <taxon>Heliconiinae</taxon>
        <taxon>Argynnini</taxon>
        <taxon>Brenthis</taxon>
    </lineage>
</organism>
<dbReference type="Proteomes" id="UP000838878">
    <property type="component" value="Chromosome 14"/>
</dbReference>
<dbReference type="InterPro" id="IPR012337">
    <property type="entry name" value="RNaseH-like_sf"/>
</dbReference>
<dbReference type="InterPro" id="IPR024567">
    <property type="entry name" value="RNase_HII/HIII_dom"/>
</dbReference>
<dbReference type="GO" id="GO:0006298">
    <property type="term" value="P:mismatch repair"/>
    <property type="evidence" value="ECO:0007669"/>
    <property type="project" value="TreeGrafter"/>
</dbReference>
<dbReference type="CDD" id="cd07181">
    <property type="entry name" value="RNase_HII_eukaryota_like"/>
    <property type="match status" value="1"/>
</dbReference>
<comment type="function">
    <text evidence="10">Endonuclease that specifically degrades the RNA of RNA-DNA hybrids.</text>
</comment>
<protein>
    <recommendedName>
        <fullName evidence="10">Ribonuclease</fullName>
        <ecNumber evidence="10">3.1.26.4</ecNumber>
    </recommendedName>
</protein>
<evidence type="ECO:0000256" key="10">
    <source>
        <dbReference type="RuleBase" id="RU003515"/>
    </source>
</evidence>
<evidence type="ECO:0000256" key="4">
    <source>
        <dbReference type="ARBA" id="ARBA00022722"/>
    </source>
</evidence>
<keyword evidence="6 9" id="KW-0255">Endonuclease</keyword>
<evidence type="ECO:0000256" key="6">
    <source>
        <dbReference type="ARBA" id="ARBA00022759"/>
    </source>
</evidence>
<evidence type="ECO:0000256" key="3">
    <source>
        <dbReference type="ARBA" id="ARBA00007058"/>
    </source>
</evidence>
<evidence type="ECO:0000256" key="5">
    <source>
        <dbReference type="ARBA" id="ARBA00022723"/>
    </source>
</evidence>
<feature type="binding site" evidence="9">
    <location>
        <position position="41"/>
    </location>
    <ligand>
        <name>a divalent metal cation</name>
        <dbReference type="ChEBI" id="CHEBI:60240"/>
    </ligand>
</feature>
<comment type="catalytic activity">
    <reaction evidence="1 9 10">
        <text>Endonucleolytic cleavage to 5'-phosphomonoester.</text>
        <dbReference type="EC" id="3.1.26.4"/>
    </reaction>
</comment>
<dbReference type="SUPFAM" id="SSF53098">
    <property type="entry name" value="Ribonuclease H-like"/>
    <property type="match status" value="1"/>
</dbReference>
<dbReference type="FunFam" id="1.10.10.460:FF:000001">
    <property type="entry name" value="Ribonuclease"/>
    <property type="match status" value="1"/>
</dbReference>
<dbReference type="Pfam" id="PF01351">
    <property type="entry name" value="RNase_HII"/>
    <property type="match status" value="1"/>
</dbReference>
<dbReference type="GO" id="GO:0032299">
    <property type="term" value="C:ribonuclease H2 complex"/>
    <property type="evidence" value="ECO:0007669"/>
    <property type="project" value="TreeGrafter"/>
</dbReference>
<proteinExistence type="inferred from homology"/>
<keyword evidence="13" id="KW-1185">Reference proteome</keyword>
<evidence type="ECO:0000313" key="13">
    <source>
        <dbReference type="Proteomes" id="UP000838878"/>
    </source>
</evidence>
<dbReference type="GO" id="GO:0046872">
    <property type="term" value="F:metal ion binding"/>
    <property type="evidence" value="ECO:0007669"/>
    <property type="project" value="UniProtKB-KW"/>
</dbReference>
<feature type="non-terminal residue" evidence="12">
    <location>
        <position position="310"/>
    </location>
</feature>
<dbReference type="InterPro" id="IPR023160">
    <property type="entry name" value="RNase_HII_hlx-loop-hlx_cap_dom"/>
</dbReference>
<dbReference type="GO" id="GO:0004523">
    <property type="term" value="F:RNA-DNA hybrid ribonuclease activity"/>
    <property type="evidence" value="ECO:0007669"/>
    <property type="project" value="UniProtKB-UniRule"/>
</dbReference>
<dbReference type="EMBL" id="OV170234">
    <property type="protein sequence ID" value="CAH0719998.1"/>
    <property type="molecule type" value="Genomic_DNA"/>
</dbReference>
<dbReference type="GO" id="GO:0043137">
    <property type="term" value="P:DNA replication, removal of RNA primer"/>
    <property type="evidence" value="ECO:0007669"/>
    <property type="project" value="TreeGrafter"/>
</dbReference>
<dbReference type="Gene3D" id="3.30.420.10">
    <property type="entry name" value="Ribonuclease H-like superfamily/Ribonuclease H"/>
    <property type="match status" value="1"/>
</dbReference>
<evidence type="ECO:0000256" key="7">
    <source>
        <dbReference type="ARBA" id="ARBA00022801"/>
    </source>
</evidence>
<evidence type="ECO:0000256" key="8">
    <source>
        <dbReference type="ARBA" id="ARBA00024981"/>
    </source>
</evidence>
<evidence type="ECO:0000313" key="12">
    <source>
        <dbReference type="EMBL" id="CAH0719998.1"/>
    </source>
</evidence>
<keyword evidence="4 9" id="KW-0540">Nuclease</keyword>
<dbReference type="FunFam" id="3.30.420.10:FF:000016">
    <property type="entry name" value="Ribonuclease"/>
    <property type="match status" value="1"/>
</dbReference>
<dbReference type="EC" id="3.1.26.4" evidence="10"/>
<dbReference type="InterPro" id="IPR004649">
    <property type="entry name" value="RNase_H2_suA"/>
</dbReference>
<dbReference type="PANTHER" id="PTHR10954">
    <property type="entry name" value="RIBONUCLEASE H2 SUBUNIT A"/>
    <property type="match status" value="1"/>
</dbReference>
<dbReference type="AlphaFoldDB" id="A0A8J9VCH2"/>
<comment type="function">
    <text evidence="8">Catalytic subunit of RNase HII, an endonuclease that specifically degrades the RNA of RNA:DNA hybrids. Participates in DNA replication, possibly by mediating the removal of lagging-strand Okazaki fragment RNA primers during DNA replication. Mediates the excision of single ribonucleotides from DNA:RNA duplexes.</text>
</comment>
<dbReference type="PROSITE" id="PS51975">
    <property type="entry name" value="RNASE_H_2"/>
    <property type="match status" value="1"/>
</dbReference>
<comment type="similarity">
    <text evidence="3">Belongs to the RNase HII family. Eukaryotic subfamily.</text>
</comment>
<comment type="cofactor">
    <cofactor evidence="2">
        <name>Mg(2+)</name>
        <dbReference type="ChEBI" id="CHEBI:18420"/>
    </cofactor>
</comment>
<keyword evidence="5 9" id="KW-0479">Metal-binding</keyword>
<dbReference type="NCBIfam" id="TIGR00729">
    <property type="entry name" value="ribonuclease HII"/>
    <property type="match status" value="1"/>
</dbReference>
<feature type="domain" description="RNase H type-2" evidence="11">
    <location>
        <begin position="34"/>
        <end position="260"/>
    </location>
</feature>
<dbReference type="InterPro" id="IPR036397">
    <property type="entry name" value="RNaseH_sf"/>
</dbReference>
<dbReference type="InterPro" id="IPR001352">
    <property type="entry name" value="RNase_HII/HIII"/>
</dbReference>
<keyword evidence="7 9" id="KW-0378">Hydrolase</keyword>
<gene>
    <name evidence="12" type="ORF">BINO364_LOCUS6277</name>
</gene>
<reference evidence="12" key="1">
    <citation type="submission" date="2021-12" db="EMBL/GenBank/DDBJ databases">
        <authorList>
            <person name="Martin H S."/>
        </authorList>
    </citation>
    <scope>NUCLEOTIDE SEQUENCE</scope>
</reference>
<name>A0A8J9VCH2_9NEOP</name>
<evidence type="ECO:0000259" key="11">
    <source>
        <dbReference type="PROSITE" id="PS51975"/>
    </source>
</evidence>
<dbReference type="Gene3D" id="1.10.10.460">
    <property type="entry name" value="Ribonuclease hii. Domain 2"/>
    <property type="match status" value="1"/>
</dbReference>
<evidence type="ECO:0000256" key="2">
    <source>
        <dbReference type="ARBA" id="ARBA00001946"/>
    </source>
</evidence>
<sequence length="310" mass="34740">MDSLEALDEYIKSKDNFKKCINSSEVPVICKSEPCMLGVDEAGRGPVLGPMVYGIAYCPLNQTNILQSLGCADSKALTEAKRDEILLKMFSESETVQNVGWIAEIISPNYISNSMYRRAKHSLNEVSMSSAIGLIKKAIEMGANIAEVYVDTVGPPEKYQAKLSEIFPNIKIIVTAKADSIYPIVSAASIVAKVTRDHALKVWKFHEGLQLDHTEFGSGYPGDPLTKKFIRDQIDHVFGYPLLVRFSWSTAELMLQEKAAKCTFEEVEDTNKKPAGTQSITTFFSPRNEKKRKLHKFFEERYLTMSNAFE</sequence>
<dbReference type="OrthoDB" id="7462577at2759"/>